<accession>A0A9D1HY16</accession>
<dbReference type="EMBL" id="DVMQ01000018">
    <property type="protein sequence ID" value="HIU24634.1"/>
    <property type="molecule type" value="Genomic_DNA"/>
</dbReference>
<dbReference type="Proteomes" id="UP000824078">
    <property type="component" value="Unassembled WGS sequence"/>
</dbReference>
<evidence type="ECO:0000313" key="10">
    <source>
        <dbReference type="Proteomes" id="UP000824078"/>
    </source>
</evidence>
<sequence length="953" mass="102771">MGIITSFTLRSLKRNSFRTVVSIIGIALACALLTAVCTSVVTFQTLLEQRTRADEGSWQVLVENVTPDQLQKLADSPRLDTAQTVTELGAVKLGDKNAKYYGDYLYLKTWPEELSHQSDQSSEQTSSALALPALVSGRAPQSPNEIVLPSYLEDVELAPCGLSTSGKLSLGSTVTLNLGTRLSFDTTKPNDTPTTIVSSQGTWLREPSDDQPYSEQFLPDLGTHTFTVVGFVRENALGSNLLLSQSAYTYDPDALLLAATDTSDATRTSVAFSLVDAKSYDDLTDFSTSLFGEKSSANDGLQDGNTYDLHSSLLRWQGIFDNRSIWDSLWGLALVLGVVIIVAGISVIYNAFAISVAERTQQFGLLASLGASRRQLRRAVLTEGMLLGCIAIPVGLVLGIVGCEVVFSTSAESILIIVGAETLQGAAVHAIISWPVLILTALVSLAVILISAWIPAIRASRVSAVDAIRQNQTYRISRRALRQGAKSHGAYHQSLIEKLFGTPGYIAHCNLTRGASRHRVAVASLSVSVALIVIAGLLAMLLTYASNASGISEGRDGEISQDIMVSLPTSSFEDNASAASDTIRQLYSESCDKTDLEGLGWSIGRLSYCVIPNAMLSSDAQDYFASSHQLQNKTYSSDISIQLVDETTWHTYISSLGLDESLFCDKSHPRGVLINTYQTTYDGKYAEVELFSGIGTIQIAAPNTSDDASSPNPFESGEPVNTQALEIGALEKTLPPCVNQSGIPQVILPEWASDVVAASTLSNISASFTCNNNAEIANKAVDTLEKIYEEDFGDIADDIGIYNLADSRAQTRLIAQTMQLFIYCFAVITGLIAIANAFNTLVNSLILRKREFAVLKSVGMGPRAFRAMLVYECMSYALRGFVIGLILAALAGFGMFVVMQSSFVGMDFLGLIPWQQIGLAALLVLFVIVISVRFALRRSRSENIVESLRADAL</sequence>
<feature type="transmembrane region" description="Helical" evidence="7">
    <location>
        <begin position="427"/>
        <end position="454"/>
    </location>
</feature>
<dbReference type="PANTHER" id="PTHR30572:SF4">
    <property type="entry name" value="ABC TRANSPORTER PERMEASE YTRF"/>
    <property type="match status" value="1"/>
</dbReference>
<feature type="transmembrane region" description="Helical" evidence="7">
    <location>
        <begin position="384"/>
        <end position="407"/>
    </location>
</feature>
<keyword evidence="5 7" id="KW-0472">Membrane</keyword>
<comment type="subcellular location">
    <subcellularLocation>
        <location evidence="1">Cell membrane</location>
        <topology evidence="1">Multi-pass membrane protein</topology>
    </subcellularLocation>
</comment>
<feature type="domain" description="ABC3 transporter permease C-terminal" evidence="8">
    <location>
        <begin position="824"/>
        <end position="943"/>
    </location>
</feature>
<dbReference type="PANTHER" id="PTHR30572">
    <property type="entry name" value="MEMBRANE COMPONENT OF TRANSPORTER-RELATED"/>
    <property type="match status" value="1"/>
</dbReference>
<proteinExistence type="inferred from homology"/>
<keyword evidence="3 7" id="KW-0812">Transmembrane</keyword>
<gene>
    <name evidence="9" type="ORF">IAD17_06900</name>
</gene>
<dbReference type="GO" id="GO:0005886">
    <property type="term" value="C:plasma membrane"/>
    <property type="evidence" value="ECO:0007669"/>
    <property type="project" value="UniProtKB-SubCell"/>
</dbReference>
<protein>
    <submittedName>
        <fullName evidence="9">ABC transporter permease</fullName>
    </submittedName>
</protein>
<evidence type="ECO:0000256" key="2">
    <source>
        <dbReference type="ARBA" id="ARBA00022475"/>
    </source>
</evidence>
<dbReference type="InterPro" id="IPR050250">
    <property type="entry name" value="Macrolide_Exporter_MacB"/>
</dbReference>
<reference evidence="9" key="2">
    <citation type="journal article" date="2021" name="PeerJ">
        <title>Extensive microbial diversity within the chicken gut microbiome revealed by metagenomics and culture.</title>
        <authorList>
            <person name="Gilroy R."/>
            <person name="Ravi A."/>
            <person name="Getino M."/>
            <person name="Pursley I."/>
            <person name="Horton D.L."/>
            <person name="Alikhan N.F."/>
            <person name="Baker D."/>
            <person name="Gharbi K."/>
            <person name="Hall N."/>
            <person name="Watson M."/>
            <person name="Adriaenssens E.M."/>
            <person name="Foster-Nyarko E."/>
            <person name="Jarju S."/>
            <person name="Secka A."/>
            <person name="Antonio M."/>
            <person name="Oren A."/>
            <person name="Chaudhuri R.R."/>
            <person name="La Ragione R."/>
            <person name="Hildebrand F."/>
            <person name="Pallen M.J."/>
        </authorList>
    </citation>
    <scope>NUCLEOTIDE SEQUENCE</scope>
    <source>
        <strain evidence="9">ChiHjej12B11-29160</strain>
    </source>
</reference>
<feature type="transmembrane region" description="Helical" evidence="7">
    <location>
        <begin position="876"/>
        <end position="897"/>
    </location>
</feature>
<feature type="domain" description="ABC3 transporter permease C-terminal" evidence="8">
    <location>
        <begin position="335"/>
        <end position="463"/>
    </location>
</feature>
<keyword evidence="4 7" id="KW-1133">Transmembrane helix</keyword>
<evidence type="ECO:0000256" key="4">
    <source>
        <dbReference type="ARBA" id="ARBA00022989"/>
    </source>
</evidence>
<dbReference type="AlphaFoldDB" id="A0A9D1HY16"/>
<evidence type="ECO:0000256" key="1">
    <source>
        <dbReference type="ARBA" id="ARBA00004651"/>
    </source>
</evidence>
<comment type="caution">
    <text evidence="9">The sequence shown here is derived from an EMBL/GenBank/DDBJ whole genome shotgun (WGS) entry which is preliminary data.</text>
</comment>
<evidence type="ECO:0000313" key="9">
    <source>
        <dbReference type="EMBL" id="HIU24634.1"/>
    </source>
</evidence>
<feature type="transmembrane region" description="Helical" evidence="7">
    <location>
        <begin position="20"/>
        <end position="43"/>
    </location>
</feature>
<evidence type="ECO:0000256" key="6">
    <source>
        <dbReference type="ARBA" id="ARBA00038076"/>
    </source>
</evidence>
<dbReference type="Pfam" id="PF02687">
    <property type="entry name" value="FtsX"/>
    <property type="match status" value="2"/>
</dbReference>
<name>A0A9D1HY16_9ACTN</name>
<evidence type="ECO:0000259" key="8">
    <source>
        <dbReference type="Pfam" id="PF02687"/>
    </source>
</evidence>
<dbReference type="GO" id="GO:0022857">
    <property type="term" value="F:transmembrane transporter activity"/>
    <property type="evidence" value="ECO:0007669"/>
    <property type="project" value="TreeGrafter"/>
</dbReference>
<comment type="similarity">
    <text evidence="6">Belongs to the ABC-4 integral membrane protein family.</text>
</comment>
<dbReference type="InterPro" id="IPR003838">
    <property type="entry name" value="ABC3_permease_C"/>
</dbReference>
<feature type="transmembrane region" description="Helical" evidence="7">
    <location>
        <begin position="520"/>
        <end position="545"/>
    </location>
</feature>
<evidence type="ECO:0000256" key="5">
    <source>
        <dbReference type="ARBA" id="ARBA00023136"/>
    </source>
</evidence>
<evidence type="ECO:0000256" key="7">
    <source>
        <dbReference type="SAM" id="Phobius"/>
    </source>
</evidence>
<feature type="transmembrane region" description="Helical" evidence="7">
    <location>
        <begin position="820"/>
        <end position="842"/>
    </location>
</feature>
<feature type="transmembrane region" description="Helical" evidence="7">
    <location>
        <begin position="917"/>
        <end position="936"/>
    </location>
</feature>
<organism evidence="9 10">
    <name type="scientific">Candidatus Coprovicinus avistercoris</name>
    <dbReference type="NCBI Taxonomy" id="2840754"/>
    <lineage>
        <taxon>Bacteria</taxon>
        <taxon>Bacillati</taxon>
        <taxon>Actinomycetota</taxon>
        <taxon>Coriobacteriia</taxon>
        <taxon>Coriobacteriales</taxon>
        <taxon>Coriobacteriaceae</taxon>
        <taxon>Coriobacteriaceae incertae sedis</taxon>
        <taxon>Candidatus Coprovicinus</taxon>
    </lineage>
</organism>
<feature type="transmembrane region" description="Helical" evidence="7">
    <location>
        <begin position="329"/>
        <end position="352"/>
    </location>
</feature>
<reference evidence="9" key="1">
    <citation type="submission" date="2020-10" db="EMBL/GenBank/DDBJ databases">
        <authorList>
            <person name="Gilroy R."/>
        </authorList>
    </citation>
    <scope>NUCLEOTIDE SEQUENCE</scope>
    <source>
        <strain evidence="9">ChiHjej12B11-29160</strain>
    </source>
</reference>
<evidence type="ECO:0000256" key="3">
    <source>
        <dbReference type="ARBA" id="ARBA00022692"/>
    </source>
</evidence>
<keyword evidence="2" id="KW-1003">Cell membrane</keyword>